<dbReference type="InterPro" id="IPR013780">
    <property type="entry name" value="Glyco_hydro_b"/>
</dbReference>
<organism evidence="12 13">
    <name type="scientific">Salpingoeca rosetta (strain ATCC 50818 / BSB-021)</name>
    <dbReference type="NCBI Taxonomy" id="946362"/>
    <lineage>
        <taxon>Eukaryota</taxon>
        <taxon>Choanoflagellata</taxon>
        <taxon>Craspedida</taxon>
        <taxon>Salpingoecidae</taxon>
        <taxon>Salpingoeca</taxon>
    </lineage>
</organism>
<dbReference type="EC" id="2.4.1.18" evidence="3"/>
<dbReference type="OMA" id="ERYKFEI"/>
<comment type="catalytic activity">
    <reaction evidence="1">
        <text>Transfers a segment of a (1-&gt;4)-alpha-D-glucan chain to a primary hydroxy group in a similar glucan chain.</text>
        <dbReference type="EC" id="2.4.1.18"/>
    </reaction>
</comment>
<reference evidence="12" key="1">
    <citation type="submission" date="2009-08" db="EMBL/GenBank/DDBJ databases">
        <title>Annotation of Salpingoeca rosetta.</title>
        <authorList>
            <consortium name="The Broad Institute Genome Sequencing Platform"/>
            <person name="Russ C."/>
            <person name="Cuomo C."/>
            <person name="Burger G."/>
            <person name="Gray M.W."/>
            <person name="Holland P.W.H."/>
            <person name="King N."/>
            <person name="Lang F.B.F."/>
            <person name="Roger A.J."/>
            <person name="Ruiz-Trillo I."/>
            <person name="Young S.K."/>
            <person name="Zeng Q."/>
            <person name="Gargeya S."/>
            <person name="Alvarado L."/>
            <person name="Berlin A."/>
            <person name="Chapman S.B."/>
            <person name="Chen Z."/>
            <person name="Freedman E."/>
            <person name="Gellesch M."/>
            <person name="Goldberg J."/>
            <person name="Griggs A."/>
            <person name="Gujja S."/>
            <person name="Heilman E."/>
            <person name="Heiman D."/>
            <person name="Howarth C."/>
            <person name="Mehta T."/>
            <person name="Neiman D."/>
            <person name="Pearson M."/>
            <person name="Roberts A."/>
            <person name="Saif S."/>
            <person name="Shea T."/>
            <person name="Shenoy N."/>
            <person name="Sisk P."/>
            <person name="Stolte C."/>
            <person name="Sykes S."/>
            <person name="White J."/>
            <person name="Yandava C."/>
            <person name="Haas B."/>
            <person name="Nusbaum C."/>
            <person name="Birren B."/>
        </authorList>
    </citation>
    <scope>NUCLEOTIDE SEQUENCE</scope>
    <source>
        <strain evidence="12">ATCC 50818</strain>
    </source>
</reference>
<dbReference type="PROSITE" id="PS50199">
    <property type="entry name" value="ZF_RANBP2_2"/>
    <property type="match status" value="1"/>
</dbReference>
<evidence type="ECO:0000256" key="4">
    <source>
        <dbReference type="ARBA" id="ARBA00022679"/>
    </source>
</evidence>
<dbReference type="InParanoid" id="F2U2K8"/>
<dbReference type="KEGG" id="sre:PTSG_02082"/>
<feature type="domain" description="CBM20" evidence="11">
    <location>
        <begin position="815"/>
        <end position="915"/>
    </location>
</feature>
<evidence type="ECO:0000256" key="2">
    <source>
        <dbReference type="ARBA" id="ARBA00009000"/>
    </source>
</evidence>
<dbReference type="PANTHER" id="PTHR43651">
    <property type="entry name" value="1,4-ALPHA-GLUCAN-BRANCHING ENZYME"/>
    <property type="match status" value="1"/>
</dbReference>
<evidence type="ECO:0000313" key="13">
    <source>
        <dbReference type="Proteomes" id="UP000007799"/>
    </source>
</evidence>
<keyword evidence="7" id="KW-0862">Zinc</keyword>
<dbReference type="InterPro" id="IPR002044">
    <property type="entry name" value="CBM20"/>
</dbReference>
<dbReference type="OrthoDB" id="1740265at2759"/>
<dbReference type="eggNOG" id="KOG0470">
    <property type="taxonomic scope" value="Eukaryota"/>
</dbReference>
<evidence type="ECO:0000256" key="8">
    <source>
        <dbReference type="PROSITE-ProRule" id="PRU00322"/>
    </source>
</evidence>
<dbReference type="InterPro" id="IPR013783">
    <property type="entry name" value="Ig-like_fold"/>
</dbReference>
<dbReference type="InterPro" id="IPR017853">
    <property type="entry name" value="GH"/>
</dbReference>
<feature type="region of interest" description="Disordered" evidence="9">
    <location>
        <begin position="81"/>
        <end position="114"/>
    </location>
</feature>
<dbReference type="CDD" id="cd05467">
    <property type="entry name" value="CBM20"/>
    <property type="match status" value="1"/>
</dbReference>
<evidence type="ECO:0000256" key="1">
    <source>
        <dbReference type="ARBA" id="ARBA00000826"/>
    </source>
</evidence>
<dbReference type="PROSITE" id="PS01358">
    <property type="entry name" value="ZF_RANBP2_1"/>
    <property type="match status" value="1"/>
</dbReference>
<dbReference type="STRING" id="946362.F2U2K8"/>
<keyword evidence="4" id="KW-0808">Transferase</keyword>
<evidence type="ECO:0000259" key="10">
    <source>
        <dbReference type="PROSITE" id="PS50199"/>
    </source>
</evidence>
<evidence type="ECO:0000259" key="11">
    <source>
        <dbReference type="PROSITE" id="PS51166"/>
    </source>
</evidence>
<dbReference type="SUPFAM" id="SSF51011">
    <property type="entry name" value="Glycosyl hydrolase domain"/>
    <property type="match status" value="1"/>
</dbReference>
<feature type="domain" description="RanBP2-type" evidence="10">
    <location>
        <begin position="37"/>
        <end position="66"/>
    </location>
</feature>
<dbReference type="RefSeq" id="XP_004996567.1">
    <property type="nucleotide sequence ID" value="XM_004996510.1"/>
</dbReference>
<dbReference type="GO" id="GO:0008270">
    <property type="term" value="F:zinc ion binding"/>
    <property type="evidence" value="ECO:0007669"/>
    <property type="project" value="UniProtKB-KW"/>
</dbReference>
<feature type="compositionally biased region" description="Polar residues" evidence="9">
    <location>
        <begin position="83"/>
        <end position="95"/>
    </location>
</feature>
<dbReference type="CDD" id="cd02855">
    <property type="entry name" value="E_set_GBE_prok_N"/>
    <property type="match status" value="1"/>
</dbReference>
<name>F2U2K8_SALR5</name>
<keyword evidence="13" id="KW-1185">Reference proteome</keyword>
<evidence type="ECO:0000256" key="6">
    <source>
        <dbReference type="ARBA" id="ARBA00022771"/>
    </source>
</evidence>
<dbReference type="GO" id="GO:0005975">
    <property type="term" value="P:carbohydrate metabolic process"/>
    <property type="evidence" value="ECO:0007669"/>
    <property type="project" value="InterPro"/>
</dbReference>
<evidence type="ECO:0000256" key="3">
    <source>
        <dbReference type="ARBA" id="ARBA00012541"/>
    </source>
</evidence>
<keyword evidence="6 8" id="KW-0863">Zinc-finger</keyword>
<comment type="similarity">
    <text evidence="2">Belongs to the glycosyl hydrolase 13 family. GlgB subfamily.</text>
</comment>
<dbReference type="Proteomes" id="UP000007799">
    <property type="component" value="Unassembled WGS sequence"/>
</dbReference>
<dbReference type="SUPFAM" id="SSF81296">
    <property type="entry name" value="E set domains"/>
    <property type="match status" value="1"/>
</dbReference>
<dbReference type="GeneID" id="16077158"/>
<dbReference type="Pfam" id="PF02922">
    <property type="entry name" value="CBM_48"/>
    <property type="match status" value="1"/>
</dbReference>
<dbReference type="SMART" id="SM00642">
    <property type="entry name" value="Aamy"/>
    <property type="match status" value="1"/>
</dbReference>
<dbReference type="InterPro" id="IPR001876">
    <property type="entry name" value="Znf_RanBP2"/>
</dbReference>
<dbReference type="InterPro" id="IPR004193">
    <property type="entry name" value="Glyco_hydro_13_N"/>
</dbReference>
<dbReference type="Gene3D" id="2.60.40.1180">
    <property type="entry name" value="Golgi alpha-mannosidase II"/>
    <property type="match status" value="1"/>
</dbReference>
<dbReference type="PANTHER" id="PTHR43651:SF11">
    <property type="entry name" value="MALTO-OLIGOSYLTREHALOSE TREHALOHYDROLASE"/>
    <property type="match status" value="1"/>
</dbReference>
<dbReference type="SMART" id="SM01065">
    <property type="entry name" value="CBM_2"/>
    <property type="match status" value="1"/>
</dbReference>
<dbReference type="GO" id="GO:0003844">
    <property type="term" value="F:1,4-alpha-glucan branching enzyme activity"/>
    <property type="evidence" value="ECO:0007669"/>
    <property type="project" value="UniProtKB-EC"/>
</dbReference>
<dbReference type="Pfam" id="PF02806">
    <property type="entry name" value="Alpha-amylase_C"/>
    <property type="match status" value="1"/>
</dbReference>
<feature type="compositionally biased region" description="Basic and acidic residues" evidence="9">
    <location>
        <begin position="1"/>
        <end position="13"/>
    </location>
</feature>
<evidence type="ECO:0000256" key="5">
    <source>
        <dbReference type="ARBA" id="ARBA00022723"/>
    </source>
</evidence>
<feature type="region of interest" description="Disordered" evidence="9">
    <location>
        <begin position="1"/>
        <end position="38"/>
    </location>
</feature>
<evidence type="ECO:0000313" key="12">
    <source>
        <dbReference type="EMBL" id="EGD81363.1"/>
    </source>
</evidence>
<gene>
    <name evidence="12" type="ORF">PTSG_02082</name>
</gene>
<dbReference type="InterPro" id="IPR044143">
    <property type="entry name" value="GlgB_N_E_set_prok"/>
</dbReference>
<protein>
    <recommendedName>
        <fullName evidence="3">1,4-alpha-glucan branching enzyme</fullName>
        <ecNumber evidence="3">2.4.1.18</ecNumber>
    </recommendedName>
</protein>
<dbReference type="InterPro" id="IPR014756">
    <property type="entry name" value="Ig_E-set"/>
</dbReference>
<dbReference type="SUPFAM" id="SSF51445">
    <property type="entry name" value="(Trans)glycosidases"/>
    <property type="match status" value="1"/>
</dbReference>
<dbReference type="SUPFAM" id="SSF49452">
    <property type="entry name" value="Starch-binding domain-like"/>
    <property type="match status" value="1"/>
</dbReference>
<dbReference type="AlphaFoldDB" id="F2U2K8"/>
<dbReference type="Gene3D" id="3.20.20.80">
    <property type="entry name" value="Glycosidases"/>
    <property type="match status" value="1"/>
</dbReference>
<dbReference type="Gene3D" id="2.60.40.10">
    <property type="entry name" value="Immunoglobulins"/>
    <property type="match status" value="2"/>
</dbReference>
<dbReference type="CDD" id="cd11325">
    <property type="entry name" value="AmyAc_GTHase"/>
    <property type="match status" value="1"/>
</dbReference>
<dbReference type="InterPro" id="IPR013784">
    <property type="entry name" value="Carb-bd-like_fold"/>
</dbReference>
<keyword evidence="5" id="KW-0479">Metal-binding</keyword>
<dbReference type="Pfam" id="PF00686">
    <property type="entry name" value="CBM_20"/>
    <property type="match status" value="1"/>
</dbReference>
<dbReference type="Pfam" id="PF00128">
    <property type="entry name" value="Alpha-amylase"/>
    <property type="match status" value="1"/>
</dbReference>
<sequence>MSEPKRGDEEAREAQPPLTTEAGRTHTGTGTSGVPRMPGDWVCDQCGALNTEQQFPCTQCRYPLFELEDAHRQEAGVFEGRHSSVSVEPNAQNPHAGSRGRPRDAGPPQREPTTPIERTFAQLSVEEKEGLAAPVPHLNWQCPVCYVIGAEAPCVCCGYDPDTTELPVLAAAEAQEEAEEEERSLYEQQLAAGTKIVEVTHGAQAGPIPLRSGGFRFRVWAPNAQRVFVMGDFNSWKERDQACEMRKETNLTHWRIDIPAARTGHRYAFLVKFRQPDKEYMNMKDMTRHRPSRKDRFVWREDPRAPMLVSCHEHRRRHFYSVLYDHSEFPWTDGDFIPPPINKLVLYELHVASFSKADGQDHGTFASTTARLDYLKSLGINAIALMPITHDDHPNEHHNMPCWGYDPISLFAIHPSYGTPNDLKLLVNTAHELGMVVVFDSVFNHMHSRSILQFWDGTNLYFEQEGTEWGPRPRFTSHGVQDYIIDSIVSFFRDYHMDGVRVDSTSNVRGQGSDIPGGWQLLQRINDVVHENFPRAFTIAEDLYDDRRLNTGGACFDLQWCQGTFKALFNVAEPTKDARRNIGELAQHISRSHPGHMGGRVLYTENHDTAPGDREKRIPLAIVHGDEKSVGSFYAVMRTTLVASIMFCTPGVPMLLQGQEIFECASPEWPVGPTVDWKRIYEFPGVNLVFRALIALRQNQHDNTLGLTGPYVRVHHLNESDGVMAIHRWAKGGPGDDVMVVANFSNKKFSSYRVGFPREGRWSVRLSTSQAAYNDGHHDTSIDVPEHINVTTHHPRDGYPFSGAIALSRYTAIFLSQNGEARLVFRVKQETEWGTSVGISGSDPALGSWTRAIELRTDTADAHYPWWQSDPVVVPARTELSYKMVLLRNDEIVHWEDRDDRTICPPIGRVRLILS</sequence>
<proteinExistence type="inferred from homology"/>
<evidence type="ECO:0000256" key="7">
    <source>
        <dbReference type="ARBA" id="ARBA00022833"/>
    </source>
</evidence>
<dbReference type="GO" id="GO:0004553">
    <property type="term" value="F:hydrolase activity, hydrolyzing O-glycosyl compounds"/>
    <property type="evidence" value="ECO:0007669"/>
    <property type="project" value="InterPro"/>
</dbReference>
<evidence type="ECO:0000256" key="9">
    <source>
        <dbReference type="SAM" id="MobiDB-lite"/>
    </source>
</evidence>
<dbReference type="InterPro" id="IPR006048">
    <property type="entry name" value="A-amylase/branching_C"/>
</dbReference>
<dbReference type="PROSITE" id="PS51166">
    <property type="entry name" value="CBM20"/>
    <property type="match status" value="1"/>
</dbReference>
<accession>F2U2K8</accession>
<dbReference type="GO" id="GO:2001070">
    <property type="term" value="F:starch binding"/>
    <property type="evidence" value="ECO:0007669"/>
    <property type="project" value="InterPro"/>
</dbReference>
<dbReference type="InterPro" id="IPR006047">
    <property type="entry name" value="GH13_cat_dom"/>
</dbReference>
<dbReference type="EMBL" id="GL832959">
    <property type="protein sequence ID" value="EGD81363.1"/>
    <property type="molecule type" value="Genomic_DNA"/>
</dbReference>